<dbReference type="Gene3D" id="3.30.450.20">
    <property type="entry name" value="PAS domain"/>
    <property type="match status" value="2"/>
</dbReference>
<feature type="transmembrane region" description="Helical" evidence="14">
    <location>
        <begin position="21"/>
        <end position="40"/>
    </location>
</feature>
<dbReference type="InterPro" id="IPR029151">
    <property type="entry name" value="Sensor-like_sf"/>
</dbReference>
<organism evidence="16 17">
    <name type="scientific">Vreelandella malpeensis</name>
    <dbReference type="NCBI Taxonomy" id="1172368"/>
    <lineage>
        <taxon>Bacteria</taxon>
        <taxon>Pseudomonadati</taxon>
        <taxon>Pseudomonadota</taxon>
        <taxon>Gammaproteobacteria</taxon>
        <taxon>Oceanospirillales</taxon>
        <taxon>Halomonadaceae</taxon>
        <taxon>Vreelandella</taxon>
    </lineage>
</organism>
<dbReference type="InterPro" id="IPR036097">
    <property type="entry name" value="HisK_dim/P_sf"/>
</dbReference>
<keyword evidence="7 14" id="KW-0812">Transmembrane</keyword>
<dbReference type="Pfam" id="PF00512">
    <property type="entry name" value="HisKA"/>
    <property type="match status" value="1"/>
</dbReference>
<dbReference type="PROSITE" id="PS50109">
    <property type="entry name" value="HIS_KIN"/>
    <property type="match status" value="1"/>
</dbReference>
<name>A0ABS8DWM4_9GAMM</name>
<feature type="domain" description="Histidine kinase" evidence="15">
    <location>
        <begin position="420"/>
        <end position="633"/>
    </location>
</feature>
<evidence type="ECO:0000256" key="5">
    <source>
        <dbReference type="ARBA" id="ARBA00022553"/>
    </source>
</evidence>
<keyword evidence="17" id="KW-1185">Reference proteome</keyword>
<evidence type="ECO:0000256" key="13">
    <source>
        <dbReference type="SAM" id="Coils"/>
    </source>
</evidence>
<comment type="subcellular location">
    <subcellularLocation>
        <location evidence="2">Cell membrane</location>
        <topology evidence="2">Multi-pass membrane protein</topology>
    </subcellularLocation>
</comment>
<dbReference type="SUPFAM" id="SSF47384">
    <property type="entry name" value="Homodimeric domain of signal transducing histidine kinase"/>
    <property type="match status" value="1"/>
</dbReference>
<keyword evidence="11 14" id="KW-1133">Transmembrane helix</keyword>
<keyword evidence="5" id="KW-0597">Phosphoprotein</keyword>
<evidence type="ECO:0000256" key="8">
    <source>
        <dbReference type="ARBA" id="ARBA00022741"/>
    </source>
</evidence>
<keyword evidence="13" id="KW-0175">Coiled coil</keyword>
<dbReference type="InterPro" id="IPR003661">
    <property type="entry name" value="HisK_dim/P_dom"/>
</dbReference>
<dbReference type="Gene3D" id="1.10.287.130">
    <property type="match status" value="1"/>
</dbReference>
<protein>
    <recommendedName>
        <fullName evidence="3">histidine kinase</fullName>
        <ecNumber evidence="3">2.7.13.3</ecNumber>
    </recommendedName>
</protein>
<evidence type="ECO:0000259" key="15">
    <source>
        <dbReference type="PROSITE" id="PS50109"/>
    </source>
</evidence>
<dbReference type="GO" id="GO:0016301">
    <property type="term" value="F:kinase activity"/>
    <property type="evidence" value="ECO:0007669"/>
    <property type="project" value="UniProtKB-KW"/>
</dbReference>
<dbReference type="RefSeq" id="WP_227391412.1">
    <property type="nucleotide sequence ID" value="NZ_JBHSCJ010000011.1"/>
</dbReference>
<evidence type="ECO:0000256" key="4">
    <source>
        <dbReference type="ARBA" id="ARBA00022475"/>
    </source>
</evidence>
<dbReference type="InterPro" id="IPR005467">
    <property type="entry name" value="His_kinase_dom"/>
</dbReference>
<dbReference type="CDD" id="cd00082">
    <property type="entry name" value="HisKA"/>
    <property type="match status" value="1"/>
</dbReference>
<evidence type="ECO:0000256" key="1">
    <source>
        <dbReference type="ARBA" id="ARBA00000085"/>
    </source>
</evidence>
<dbReference type="SUPFAM" id="SSF55874">
    <property type="entry name" value="ATPase domain of HSP90 chaperone/DNA topoisomerase II/histidine kinase"/>
    <property type="match status" value="1"/>
</dbReference>
<evidence type="ECO:0000256" key="10">
    <source>
        <dbReference type="ARBA" id="ARBA00022840"/>
    </source>
</evidence>
<keyword evidence="12" id="KW-0902">Two-component regulatory system</keyword>
<dbReference type="Gene3D" id="3.30.565.10">
    <property type="entry name" value="Histidine kinase-like ATPase, C-terminal domain"/>
    <property type="match status" value="1"/>
</dbReference>
<evidence type="ECO:0000256" key="14">
    <source>
        <dbReference type="SAM" id="Phobius"/>
    </source>
</evidence>
<reference evidence="16 17" key="1">
    <citation type="journal article" date="2021" name="Sci. Rep.">
        <title>Genome analysis of a halophilic bacterium Halomonas malpeensis YU-PRIM-29(T) reveals its exopolysaccharide and pigment producing capabilities.</title>
        <authorList>
            <person name="Athmika"/>
            <person name="Ghate S.D."/>
            <person name="Arun A.B."/>
            <person name="Rao S.S."/>
            <person name="Kumar S.T.A."/>
            <person name="Kandiyil M.K."/>
            <person name="Saptami K."/>
            <person name="Rekha P.D."/>
        </authorList>
    </citation>
    <scope>NUCLEOTIDE SEQUENCE [LARGE SCALE GENOMIC DNA]</scope>
    <source>
        <strain evidence="17">prim 29</strain>
    </source>
</reference>
<sequence>MRLERHATSTGRLSPSPALSRCWRLAWLILLTFGLLASMWQASDIARERALAELKEDAENELRLSAANLNGYLLRFDYLPQMLATREGVRRFLSSPHSQDPMALNLLLDRFRFTSGVSDVYLLDKEGTTIAASNWHRPNTFIGHNYAFRSYYTQAISGRQGRFYGLGTQSLERGYFFSAPVWLDDTSPDATPDGVIVVKVLLDEVEQSWAEQDAELFVTDRDAIIFMASRPELRMSALNALSATEREALRRTQRYAMEPLAYSGIVVEADQGPSGQMVRFEHGPLSGERYFRQTRSLVEFGWQMHILKSLAPVISAQWMAALMAGGLYGIVALGGGIGWQRRRLRREREAFAERERQTLARVRDELEISVERRTHDLTASNQLLSAEIDERRRAETNLRQTQDELIQAAKLAVLGQLAAGINHELNQPLAAIRAYAENARRFIELARVDQADANLAQIVELTERMADISAQLRQFSRKSSERHESIAVQACIHYALRLFHSRLRDERIEVIERLPNEPLWAIGDLVRLEQVLVNLIGNALAAMKERPAPTLTLSAARDAGGVVIHVQDTGPGIVEEHLTRIFEPFFTTKAPGKGLGLGLSISSRIMDDLGGTLTATNAPEGGARFTLTLPAAVPPGTDSLESRHA</sequence>
<gene>
    <name evidence="16" type="ORF">GEV37_16670</name>
</gene>
<dbReference type="PANTHER" id="PTHR43065">
    <property type="entry name" value="SENSOR HISTIDINE KINASE"/>
    <property type="match status" value="1"/>
</dbReference>
<dbReference type="InterPro" id="IPR003594">
    <property type="entry name" value="HATPase_dom"/>
</dbReference>
<evidence type="ECO:0000256" key="11">
    <source>
        <dbReference type="ARBA" id="ARBA00022989"/>
    </source>
</evidence>
<dbReference type="InterPro" id="IPR017055">
    <property type="entry name" value="Sig_transdc_His_kinase_DctB"/>
</dbReference>
<dbReference type="Gene3D" id="6.10.250.3020">
    <property type="match status" value="1"/>
</dbReference>
<dbReference type="Pfam" id="PF02518">
    <property type="entry name" value="HATPase_c"/>
    <property type="match status" value="1"/>
</dbReference>
<evidence type="ECO:0000256" key="7">
    <source>
        <dbReference type="ARBA" id="ARBA00022692"/>
    </source>
</evidence>
<keyword evidence="9 16" id="KW-0418">Kinase</keyword>
<dbReference type="SMART" id="SM00388">
    <property type="entry name" value="HisKA"/>
    <property type="match status" value="1"/>
</dbReference>
<evidence type="ECO:0000256" key="12">
    <source>
        <dbReference type="ARBA" id="ARBA00023012"/>
    </source>
</evidence>
<dbReference type="Proteomes" id="UP001319882">
    <property type="component" value="Unassembled WGS sequence"/>
</dbReference>
<feature type="transmembrane region" description="Helical" evidence="14">
    <location>
        <begin position="318"/>
        <end position="339"/>
    </location>
</feature>
<evidence type="ECO:0000313" key="16">
    <source>
        <dbReference type="EMBL" id="MCB8890748.1"/>
    </source>
</evidence>
<feature type="coiled-coil region" evidence="13">
    <location>
        <begin position="384"/>
        <end position="411"/>
    </location>
</feature>
<comment type="caution">
    <text evidence="16">The sequence shown here is derived from an EMBL/GenBank/DDBJ whole genome shotgun (WGS) entry which is preliminary data.</text>
</comment>
<evidence type="ECO:0000256" key="3">
    <source>
        <dbReference type="ARBA" id="ARBA00012438"/>
    </source>
</evidence>
<comment type="catalytic activity">
    <reaction evidence="1">
        <text>ATP + protein L-histidine = ADP + protein N-phospho-L-histidine.</text>
        <dbReference type="EC" id="2.7.13.3"/>
    </reaction>
</comment>
<dbReference type="SUPFAM" id="SSF103190">
    <property type="entry name" value="Sensory domain-like"/>
    <property type="match status" value="1"/>
</dbReference>
<keyword evidence="10" id="KW-0067">ATP-binding</keyword>
<evidence type="ECO:0000313" key="17">
    <source>
        <dbReference type="Proteomes" id="UP001319882"/>
    </source>
</evidence>
<keyword evidence="4" id="KW-1003">Cell membrane</keyword>
<keyword evidence="14" id="KW-0472">Membrane</keyword>
<dbReference type="PRINTS" id="PR00344">
    <property type="entry name" value="BCTRLSENSOR"/>
</dbReference>
<dbReference type="InterPro" id="IPR004358">
    <property type="entry name" value="Sig_transdc_His_kin-like_C"/>
</dbReference>
<proteinExistence type="predicted"/>
<keyword evidence="6" id="KW-0808">Transferase</keyword>
<dbReference type="PANTHER" id="PTHR43065:SF46">
    <property type="entry name" value="C4-DICARBOXYLATE TRANSPORT SENSOR PROTEIN DCTB"/>
    <property type="match status" value="1"/>
</dbReference>
<dbReference type="InterPro" id="IPR036890">
    <property type="entry name" value="HATPase_C_sf"/>
</dbReference>
<accession>A0ABS8DWM4</accession>
<dbReference type="EC" id="2.7.13.3" evidence="3"/>
<dbReference type="SMART" id="SM00387">
    <property type="entry name" value="HATPase_c"/>
    <property type="match status" value="1"/>
</dbReference>
<evidence type="ECO:0000256" key="6">
    <source>
        <dbReference type="ARBA" id="ARBA00022679"/>
    </source>
</evidence>
<dbReference type="EMBL" id="WHVL01000010">
    <property type="protein sequence ID" value="MCB8890748.1"/>
    <property type="molecule type" value="Genomic_DNA"/>
</dbReference>
<evidence type="ECO:0000256" key="2">
    <source>
        <dbReference type="ARBA" id="ARBA00004651"/>
    </source>
</evidence>
<dbReference type="PIRSF" id="PIRSF036431">
    <property type="entry name" value="STHK_DctB"/>
    <property type="match status" value="1"/>
</dbReference>
<keyword evidence="8" id="KW-0547">Nucleotide-binding</keyword>
<evidence type="ECO:0000256" key="9">
    <source>
        <dbReference type="ARBA" id="ARBA00022777"/>
    </source>
</evidence>